<dbReference type="AlphaFoldDB" id="A0A1Y1RYP9"/>
<dbReference type="PANTHER" id="PTHR21367">
    <property type="entry name" value="ARGININE-TRNA-PROTEIN TRANSFERASE 1"/>
    <property type="match status" value="1"/>
</dbReference>
<evidence type="ECO:0000313" key="4">
    <source>
        <dbReference type="EMBL" id="ORC35067.1"/>
    </source>
</evidence>
<dbReference type="InterPro" id="IPR007471">
    <property type="entry name" value="N-end_Aminoacyl_Trfase_N"/>
</dbReference>
<keyword evidence="2" id="KW-0012">Acyltransferase</keyword>
<feature type="domain" description="N-acetyltransferase" evidence="3">
    <location>
        <begin position="88"/>
        <end position="230"/>
    </location>
</feature>
<keyword evidence="5" id="KW-1185">Reference proteome</keyword>
<dbReference type="GO" id="GO:0004057">
    <property type="term" value="F:arginyl-tRNA--protein transferase activity"/>
    <property type="evidence" value="ECO:0007669"/>
    <property type="project" value="InterPro"/>
</dbReference>
<dbReference type="PANTHER" id="PTHR21367:SF1">
    <property type="entry name" value="ARGINYL-TRNA--PROTEIN TRANSFERASE 1"/>
    <property type="match status" value="1"/>
</dbReference>
<dbReference type="InterPro" id="IPR016181">
    <property type="entry name" value="Acyl_CoA_acyltransferase"/>
</dbReference>
<keyword evidence="1" id="KW-0808">Transferase</keyword>
<evidence type="ECO:0000256" key="1">
    <source>
        <dbReference type="ARBA" id="ARBA00022679"/>
    </source>
</evidence>
<dbReference type="Pfam" id="PF04376">
    <property type="entry name" value="ATE_N"/>
    <property type="match status" value="1"/>
</dbReference>
<gene>
    <name evidence="4" type="ORF">B4O97_10035</name>
</gene>
<evidence type="ECO:0000259" key="3">
    <source>
        <dbReference type="PROSITE" id="PS51186"/>
    </source>
</evidence>
<evidence type="ECO:0000256" key="2">
    <source>
        <dbReference type="ARBA" id="ARBA00023315"/>
    </source>
</evidence>
<proteinExistence type="predicted"/>
<organism evidence="4 5">
    <name type="scientific">Marispirochaeta aestuarii</name>
    <dbReference type="NCBI Taxonomy" id="1963862"/>
    <lineage>
        <taxon>Bacteria</taxon>
        <taxon>Pseudomonadati</taxon>
        <taxon>Spirochaetota</taxon>
        <taxon>Spirochaetia</taxon>
        <taxon>Spirochaetales</taxon>
        <taxon>Spirochaetaceae</taxon>
        <taxon>Marispirochaeta</taxon>
    </lineage>
</organism>
<dbReference type="RefSeq" id="WP_083050519.1">
    <property type="nucleotide sequence ID" value="NZ_CAXXQO010000003.1"/>
</dbReference>
<dbReference type="Gene3D" id="3.40.630.30">
    <property type="match status" value="1"/>
</dbReference>
<dbReference type="InterPro" id="IPR000182">
    <property type="entry name" value="GNAT_dom"/>
</dbReference>
<dbReference type="InterPro" id="IPR030700">
    <property type="entry name" value="N-end_Aminoacyl_Trfase"/>
</dbReference>
<dbReference type="STRING" id="1963862.B4O97_10035"/>
<dbReference type="Pfam" id="PF04377">
    <property type="entry name" value="ATE_C"/>
    <property type="match status" value="1"/>
</dbReference>
<accession>A0A1Y1RYP9</accession>
<evidence type="ECO:0000313" key="5">
    <source>
        <dbReference type="Proteomes" id="UP000192343"/>
    </source>
</evidence>
<protein>
    <recommendedName>
        <fullName evidence="3">N-acetyltransferase domain-containing protein</fullName>
    </recommendedName>
</protein>
<sequence length="245" mass="28240">MRAALLDTAVYPCPYLEGKTARMEQFITYSIGPEEHETLLAHGYRHFGNYYFRPDCGVCSRCIPLRVGVTGISLHRSWRRLLNKSVFLELRINDPPSIQEAFDLYNLHKRRFGDGEQSDIRIFRESFFTEHPVSRILTLRDGKRLVAVAHFDQVPSSLSAVYTYYDDRDYARVSPGKLSIIHLIQLAAATGRKYLYLGYYVHDNPFMCYKAGFTPFEYSPRGGVWSRPRDALGEISFIPGEPLLR</sequence>
<dbReference type="GO" id="GO:0016747">
    <property type="term" value="F:acyltransferase activity, transferring groups other than amino-acyl groups"/>
    <property type="evidence" value="ECO:0007669"/>
    <property type="project" value="InterPro"/>
</dbReference>
<dbReference type="Proteomes" id="UP000192343">
    <property type="component" value="Unassembled WGS sequence"/>
</dbReference>
<dbReference type="OrthoDB" id="9782022at2"/>
<comment type="caution">
    <text evidence="4">The sequence shown here is derived from an EMBL/GenBank/DDBJ whole genome shotgun (WGS) entry which is preliminary data.</text>
</comment>
<dbReference type="GO" id="GO:0005737">
    <property type="term" value="C:cytoplasm"/>
    <property type="evidence" value="ECO:0007669"/>
    <property type="project" value="TreeGrafter"/>
</dbReference>
<reference evidence="4 5" key="1">
    <citation type="submission" date="2017-03" db="EMBL/GenBank/DDBJ databases">
        <title>Draft Genome sequence of Marispirochaeta sp. strain JC444.</title>
        <authorList>
            <person name="Shivani Y."/>
            <person name="Subhash Y."/>
            <person name="Sasikala C."/>
            <person name="Ramana C."/>
        </authorList>
    </citation>
    <scope>NUCLEOTIDE SEQUENCE [LARGE SCALE GENOMIC DNA]</scope>
    <source>
        <strain evidence="4 5">JC444</strain>
    </source>
</reference>
<dbReference type="EMBL" id="MWQY01000010">
    <property type="protein sequence ID" value="ORC35067.1"/>
    <property type="molecule type" value="Genomic_DNA"/>
</dbReference>
<name>A0A1Y1RYP9_9SPIO</name>
<dbReference type="InterPro" id="IPR007472">
    <property type="entry name" value="N-end_Aminoacyl_Trfase_C"/>
</dbReference>
<dbReference type="SUPFAM" id="SSF55729">
    <property type="entry name" value="Acyl-CoA N-acyltransferases (Nat)"/>
    <property type="match status" value="1"/>
</dbReference>
<dbReference type="PROSITE" id="PS51186">
    <property type="entry name" value="GNAT"/>
    <property type="match status" value="1"/>
</dbReference>